<sequence length="116" mass="13527">MRIGLRPMQEKRMRLLTTEAWRDSDFMVVQPYLTMMVLPRNFWMKRKDLARMSTRSCPKVGSRDEGDWGRELQIERENEGLRRRDGLFGSLSDGDGFISVLVANIVLFSEAVEARD</sequence>
<keyword evidence="1" id="KW-0418">Kinase</keyword>
<keyword evidence="2" id="KW-1185">Reference proteome</keyword>
<accession>A0A5N5GHC7</accession>
<evidence type="ECO:0000313" key="2">
    <source>
        <dbReference type="Proteomes" id="UP000327157"/>
    </source>
</evidence>
<name>A0A5N5GHC7_9ROSA</name>
<dbReference type="Proteomes" id="UP000327157">
    <property type="component" value="Chromosome 3"/>
</dbReference>
<comment type="caution">
    <text evidence="1">The sequence shown here is derived from an EMBL/GenBank/DDBJ whole genome shotgun (WGS) entry which is preliminary data.</text>
</comment>
<dbReference type="GO" id="GO:0016301">
    <property type="term" value="F:kinase activity"/>
    <property type="evidence" value="ECO:0007669"/>
    <property type="project" value="UniProtKB-KW"/>
</dbReference>
<evidence type="ECO:0000313" key="1">
    <source>
        <dbReference type="EMBL" id="KAB2614925.1"/>
    </source>
</evidence>
<protein>
    <submittedName>
        <fullName evidence="1">Acetylglutamate kinase</fullName>
    </submittedName>
</protein>
<proteinExistence type="predicted"/>
<dbReference type="AlphaFoldDB" id="A0A5N5GHC7"/>
<dbReference type="EMBL" id="SMOL01000402">
    <property type="protein sequence ID" value="KAB2614925.1"/>
    <property type="molecule type" value="Genomic_DNA"/>
</dbReference>
<gene>
    <name evidence="1" type="ORF">D8674_021513</name>
</gene>
<keyword evidence="1" id="KW-0808">Transferase</keyword>
<organism evidence="1 2">
    <name type="scientific">Pyrus ussuriensis x Pyrus communis</name>
    <dbReference type="NCBI Taxonomy" id="2448454"/>
    <lineage>
        <taxon>Eukaryota</taxon>
        <taxon>Viridiplantae</taxon>
        <taxon>Streptophyta</taxon>
        <taxon>Embryophyta</taxon>
        <taxon>Tracheophyta</taxon>
        <taxon>Spermatophyta</taxon>
        <taxon>Magnoliopsida</taxon>
        <taxon>eudicotyledons</taxon>
        <taxon>Gunneridae</taxon>
        <taxon>Pentapetalae</taxon>
        <taxon>rosids</taxon>
        <taxon>fabids</taxon>
        <taxon>Rosales</taxon>
        <taxon>Rosaceae</taxon>
        <taxon>Amygdaloideae</taxon>
        <taxon>Maleae</taxon>
        <taxon>Pyrus</taxon>
    </lineage>
</organism>
<reference evidence="1 2" key="1">
    <citation type="submission" date="2019-09" db="EMBL/GenBank/DDBJ databases">
        <authorList>
            <person name="Ou C."/>
        </authorList>
    </citation>
    <scope>NUCLEOTIDE SEQUENCE [LARGE SCALE GENOMIC DNA]</scope>
    <source>
        <strain evidence="1">S2</strain>
        <tissue evidence="1">Leaf</tissue>
    </source>
</reference>
<reference evidence="2" key="2">
    <citation type="submission" date="2019-10" db="EMBL/GenBank/DDBJ databases">
        <title>A de novo genome assembly of a pear dwarfing rootstock.</title>
        <authorList>
            <person name="Wang F."/>
            <person name="Wang J."/>
            <person name="Li S."/>
            <person name="Zhang Y."/>
            <person name="Fang M."/>
            <person name="Ma L."/>
            <person name="Zhao Y."/>
            <person name="Jiang S."/>
        </authorList>
    </citation>
    <scope>NUCLEOTIDE SEQUENCE [LARGE SCALE GENOMIC DNA]</scope>
</reference>
<reference evidence="1 2" key="3">
    <citation type="submission" date="2019-11" db="EMBL/GenBank/DDBJ databases">
        <title>A de novo genome assembly of a pear dwarfing rootstock.</title>
        <authorList>
            <person name="Wang F."/>
            <person name="Wang J."/>
            <person name="Li S."/>
            <person name="Zhang Y."/>
            <person name="Fang M."/>
            <person name="Ma L."/>
            <person name="Zhao Y."/>
            <person name="Jiang S."/>
        </authorList>
    </citation>
    <scope>NUCLEOTIDE SEQUENCE [LARGE SCALE GENOMIC DNA]</scope>
    <source>
        <strain evidence="1">S2</strain>
        <tissue evidence="1">Leaf</tissue>
    </source>
</reference>